<dbReference type="InterPro" id="IPR036265">
    <property type="entry name" value="HIT-like_sf"/>
</dbReference>
<dbReference type="EMBL" id="VSIX01000033">
    <property type="protein sequence ID" value="TYB31499.1"/>
    <property type="molecule type" value="Genomic_DNA"/>
</dbReference>
<organism evidence="6 7">
    <name type="scientific">Candidatus Mcinerneyibacterium aminivorans</name>
    <dbReference type="NCBI Taxonomy" id="2703815"/>
    <lineage>
        <taxon>Bacteria</taxon>
        <taxon>Candidatus Macinerneyibacteriota</taxon>
        <taxon>Candidatus Mcinerneyibacteria</taxon>
        <taxon>Candidatus Mcinerneyibacteriales</taxon>
        <taxon>Candidatus Mcinerneyibacteriaceae</taxon>
        <taxon>Candidatus Mcinerneyibacterium</taxon>
    </lineage>
</organism>
<accession>A0A5D0MLQ3</accession>
<dbReference type="PANTHER" id="PTHR42997:SF1">
    <property type="entry name" value="AP-4-A PHOSPHORYLASE"/>
    <property type="match status" value="1"/>
</dbReference>
<feature type="binding site" evidence="3">
    <location>
        <position position="135"/>
    </location>
    <ligand>
        <name>substrate</name>
    </ligand>
</feature>
<dbReference type="InterPro" id="IPR052908">
    <property type="entry name" value="AP-4-A_phosphorylase"/>
</dbReference>
<evidence type="ECO:0000313" key="7">
    <source>
        <dbReference type="Proteomes" id="UP000324143"/>
    </source>
</evidence>
<comment type="caution">
    <text evidence="6">The sequence shown here is derived from an EMBL/GenBank/DDBJ whole genome shotgun (WGS) entry which is preliminary data.</text>
</comment>
<dbReference type="CDD" id="cd01275">
    <property type="entry name" value="FHIT"/>
    <property type="match status" value="1"/>
</dbReference>
<dbReference type="Gene3D" id="3.30.428.10">
    <property type="entry name" value="HIT-like"/>
    <property type="match status" value="1"/>
</dbReference>
<dbReference type="GO" id="GO:0000166">
    <property type="term" value="F:nucleotide binding"/>
    <property type="evidence" value="ECO:0007669"/>
    <property type="project" value="UniProtKB-KW"/>
</dbReference>
<feature type="active site" description="Tele-AMP-histidine intermediate" evidence="2">
    <location>
        <position position="133"/>
    </location>
</feature>
<protein>
    <submittedName>
        <fullName evidence="6">HIT domain-containing protein</fullName>
    </submittedName>
</protein>
<feature type="domain" description="HIT" evidence="5">
    <location>
        <begin position="37"/>
        <end position="146"/>
    </location>
</feature>
<gene>
    <name evidence="6" type="ORF">FXF47_04055</name>
</gene>
<evidence type="ECO:0000313" key="6">
    <source>
        <dbReference type="EMBL" id="TYB31499.1"/>
    </source>
</evidence>
<evidence type="ECO:0000256" key="2">
    <source>
        <dbReference type="PIRSR" id="PIRSR639383-1"/>
    </source>
</evidence>
<keyword evidence="7" id="KW-1185">Reference proteome</keyword>
<feature type="binding site" evidence="3">
    <location>
        <position position="64"/>
    </location>
    <ligand>
        <name>substrate</name>
    </ligand>
</feature>
<evidence type="ECO:0000259" key="5">
    <source>
        <dbReference type="PROSITE" id="PS51084"/>
    </source>
</evidence>
<dbReference type="GO" id="GO:0003824">
    <property type="term" value="F:catalytic activity"/>
    <property type="evidence" value="ECO:0007669"/>
    <property type="project" value="InterPro"/>
</dbReference>
<dbReference type="Pfam" id="PF01230">
    <property type="entry name" value="HIT"/>
    <property type="match status" value="1"/>
</dbReference>
<dbReference type="PANTHER" id="PTHR42997">
    <property type="entry name" value="HIT FAMILY HYDROLASE"/>
    <property type="match status" value="1"/>
</dbReference>
<evidence type="ECO:0000256" key="4">
    <source>
        <dbReference type="PROSITE-ProRule" id="PRU00464"/>
    </source>
</evidence>
<dbReference type="PROSITE" id="PS51084">
    <property type="entry name" value="HIT_2"/>
    <property type="match status" value="1"/>
</dbReference>
<evidence type="ECO:0000256" key="1">
    <source>
        <dbReference type="ARBA" id="ARBA00022741"/>
    </source>
</evidence>
<reference evidence="6" key="1">
    <citation type="submission" date="2019-08" db="EMBL/GenBank/DDBJ databases">
        <title>Genomic characterization of a novel candidate phylum (ARYD3) from a high temperature, high salinity tertiary oil reservoir in north central Oklahoma, USA.</title>
        <authorList>
            <person name="Youssef N.H."/>
            <person name="Yadav A."/>
            <person name="Elshahed M.S."/>
        </authorList>
    </citation>
    <scope>NUCLEOTIDE SEQUENCE [LARGE SCALE GENOMIC DNA]</scope>
    <source>
        <strain evidence="6">ARYD3</strain>
    </source>
</reference>
<dbReference type="AlphaFoldDB" id="A0A5D0MLQ3"/>
<dbReference type="InterPro" id="IPR039383">
    <property type="entry name" value="FHIT"/>
</dbReference>
<keyword evidence="1" id="KW-0547">Nucleotide-binding</keyword>
<dbReference type="InterPro" id="IPR011146">
    <property type="entry name" value="HIT-like"/>
</dbReference>
<evidence type="ECO:0000256" key="3">
    <source>
        <dbReference type="PIRSR" id="PIRSR639383-2"/>
    </source>
</evidence>
<feature type="short sequence motif" description="Histidine triad motif" evidence="4">
    <location>
        <begin position="131"/>
        <end position="135"/>
    </location>
</feature>
<name>A0A5D0MLQ3_9BACT</name>
<dbReference type="Proteomes" id="UP000324143">
    <property type="component" value="Unassembled WGS sequence"/>
</dbReference>
<dbReference type="SUPFAM" id="SSF54197">
    <property type="entry name" value="HIT-like"/>
    <property type="match status" value="1"/>
</dbReference>
<proteinExistence type="predicted"/>
<sequence length="174" mass="20965">MLIISRWLICMFKKHLYPINKREYLNDKRNNNIEKCILCAIRDNDEKITKLEVYRNEKFIVTINLYPYNPGHIMIFPKRHIEDIRELNKKEKIIFRELTDRSLDLLEEEYNPHGFNIGINLGRASGASIKHLHRHIVPRYHDELGFIDILSGSKIYIEKPEESYKRLKDRFKKI</sequence>